<reference evidence="1 2" key="1">
    <citation type="submission" date="2019-02" db="EMBL/GenBank/DDBJ databases">
        <title>Emended description of the genus Rhodopseudomonas and description of Rhodopseudomonas albus sp. nov., a non-phototrophic, heavy-metal-tolerant bacterium isolated from garden soil.</title>
        <authorList>
            <person name="Bao Z."/>
            <person name="Cao W.W."/>
            <person name="Sato Y."/>
            <person name="Nishizawa T."/>
            <person name="Zhao J."/>
            <person name="Guo Y."/>
            <person name="Ohta H."/>
        </authorList>
    </citation>
    <scope>NUCLEOTIDE SEQUENCE [LARGE SCALE GENOMIC DNA]</scope>
    <source>
        <strain evidence="1 2">SK50-23</strain>
    </source>
</reference>
<name>A0ABX8AI62_9BRAD</name>
<dbReference type="RefSeq" id="WP_211910820.1">
    <property type="nucleotide sequence ID" value="NZ_CP036498.1"/>
</dbReference>
<gene>
    <name evidence="1" type="ORF">RPMA_27130</name>
</gene>
<proteinExistence type="predicted"/>
<evidence type="ECO:0000313" key="1">
    <source>
        <dbReference type="EMBL" id="QUS42085.1"/>
    </source>
</evidence>
<dbReference type="Proteomes" id="UP000682843">
    <property type="component" value="Chromosome"/>
</dbReference>
<accession>A0ABX8AI62</accession>
<organism evidence="1 2">
    <name type="scientific">Tardiphaga alba</name>
    <dbReference type="NCBI Taxonomy" id="340268"/>
    <lineage>
        <taxon>Bacteria</taxon>
        <taxon>Pseudomonadati</taxon>
        <taxon>Pseudomonadota</taxon>
        <taxon>Alphaproteobacteria</taxon>
        <taxon>Hyphomicrobiales</taxon>
        <taxon>Nitrobacteraceae</taxon>
        <taxon>Tardiphaga</taxon>
    </lineage>
</organism>
<sequence>MDQRAISEDDDIPEIVSPPVMVAETHRIFRLSPAFDDLSQSSRQIAFVPAQTEQIARAIATAADALGRDWQDERAFIADSTETEERHVVGDVIFRSTPNATTIKRRKRE</sequence>
<protein>
    <submittedName>
        <fullName evidence="1">Uncharacterized protein</fullName>
    </submittedName>
</protein>
<keyword evidence="2" id="KW-1185">Reference proteome</keyword>
<dbReference type="EMBL" id="CP036498">
    <property type="protein sequence ID" value="QUS42085.1"/>
    <property type="molecule type" value="Genomic_DNA"/>
</dbReference>
<evidence type="ECO:0000313" key="2">
    <source>
        <dbReference type="Proteomes" id="UP000682843"/>
    </source>
</evidence>